<dbReference type="InterPro" id="IPR011051">
    <property type="entry name" value="RmlC_Cupin_sf"/>
</dbReference>
<dbReference type="InterPro" id="IPR039935">
    <property type="entry name" value="YML079W-like"/>
</dbReference>
<gene>
    <name evidence="3" type="ORF">F5Z01DRAFT_639398</name>
</gene>
<accession>A0A9P7ZFX0</accession>
<feature type="domain" description="DUF985" evidence="2">
    <location>
        <begin position="32"/>
        <end position="190"/>
    </location>
</feature>
<keyword evidence="4" id="KW-1185">Reference proteome</keyword>
<comment type="caution">
    <text evidence="3">The sequence shown here is derived from an EMBL/GenBank/DDBJ whole genome shotgun (WGS) entry which is preliminary data.</text>
</comment>
<evidence type="ECO:0000259" key="2">
    <source>
        <dbReference type="Pfam" id="PF06172"/>
    </source>
</evidence>
<dbReference type="Pfam" id="PF06172">
    <property type="entry name" value="Cupin_5"/>
    <property type="match status" value="1"/>
</dbReference>
<dbReference type="SUPFAM" id="SSF51182">
    <property type="entry name" value="RmlC-like cupins"/>
    <property type="match status" value="1"/>
</dbReference>
<dbReference type="EMBL" id="MU251269">
    <property type="protein sequence ID" value="KAG9251245.1"/>
    <property type="molecule type" value="Genomic_DNA"/>
</dbReference>
<organism evidence="3 4">
    <name type="scientific">Emericellopsis atlantica</name>
    <dbReference type="NCBI Taxonomy" id="2614577"/>
    <lineage>
        <taxon>Eukaryota</taxon>
        <taxon>Fungi</taxon>
        <taxon>Dikarya</taxon>
        <taxon>Ascomycota</taxon>
        <taxon>Pezizomycotina</taxon>
        <taxon>Sordariomycetes</taxon>
        <taxon>Hypocreomycetidae</taxon>
        <taxon>Hypocreales</taxon>
        <taxon>Bionectriaceae</taxon>
        <taxon>Emericellopsis</taxon>
    </lineage>
</organism>
<dbReference type="OrthoDB" id="6614653at2759"/>
<evidence type="ECO:0000313" key="3">
    <source>
        <dbReference type="EMBL" id="KAG9251245.1"/>
    </source>
</evidence>
<dbReference type="Proteomes" id="UP000887229">
    <property type="component" value="Unassembled WGS sequence"/>
</dbReference>
<dbReference type="GeneID" id="70293338"/>
<dbReference type="AlphaFoldDB" id="A0A9P7ZFX0"/>
<evidence type="ECO:0000313" key="4">
    <source>
        <dbReference type="Proteomes" id="UP000887229"/>
    </source>
</evidence>
<dbReference type="RefSeq" id="XP_046115169.1">
    <property type="nucleotide sequence ID" value="XM_046262435.1"/>
</dbReference>
<feature type="region of interest" description="Disordered" evidence="1">
    <location>
        <begin position="1"/>
        <end position="30"/>
    </location>
</feature>
<name>A0A9P7ZFX0_9HYPO</name>
<dbReference type="PANTHER" id="PTHR33387:SF3">
    <property type="entry name" value="DUF985 DOMAIN-CONTAINING PROTEIN"/>
    <property type="match status" value="1"/>
</dbReference>
<dbReference type="CDD" id="cd06121">
    <property type="entry name" value="cupin_YML079wp"/>
    <property type="match status" value="1"/>
</dbReference>
<dbReference type="InterPro" id="IPR009327">
    <property type="entry name" value="Cupin_DUF985"/>
</dbReference>
<dbReference type="PANTHER" id="PTHR33387">
    <property type="entry name" value="RMLC-LIKE JELLY ROLL FOLD PROTEIN"/>
    <property type="match status" value="1"/>
</dbReference>
<evidence type="ECO:0000256" key="1">
    <source>
        <dbReference type="SAM" id="MobiDB-lite"/>
    </source>
</evidence>
<sequence>MGDATTTSDSSLPPLEKPNVPTQPAEENARVQSTIKTLNLIPHIEGGYFQLSDSSPRSIPSPYPATPLSEDTLKYVDAKPRGDTRLMSTSIFYYLTPNSPKGSFHRNRSRIIHTLHRGRGRYVVIHEDKSIETFVVGNNIEKGEKLQWVVKGGSWKASFLLDDGSAEDNSGLLITETVVPGFDYSDHEFMSQKLFEETVDSEEDRKQLRWLIKQDYSPSA</sequence>
<protein>
    <submittedName>
        <fullName evidence="3">RmlC-like cupin domain-containing protein</fullName>
    </submittedName>
</protein>
<dbReference type="InterPro" id="IPR014710">
    <property type="entry name" value="RmlC-like_jellyroll"/>
</dbReference>
<dbReference type="Gene3D" id="2.60.120.10">
    <property type="entry name" value="Jelly Rolls"/>
    <property type="match status" value="1"/>
</dbReference>
<feature type="compositionally biased region" description="Polar residues" evidence="1">
    <location>
        <begin position="1"/>
        <end position="11"/>
    </location>
</feature>
<proteinExistence type="predicted"/>
<reference evidence="3" key="1">
    <citation type="journal article" date="2021" name="IMA Fungus">
        <title>Genomic characterization of three marine fungi, including Emericellopsis atlantica sp. nov. with signatures of a generalist lifestyle and marine biomass degradation.</title>
        <authorList>
            <person name="Hagestad O.C."/>
            <person name="Hou L."/>
            <person name="Andersen J.H."/>
            <person name="Hansen E.H."/>
            <person name="Altermark B."/>
            <person name="Li C."/>
            <person name="Kuhnert E."/>
            <person name="Cox R.J."/>
            <person name="Crous P.W."/>
            <person name="Spatafora J.W."/>
            <person name="Lail K."/>
            <person name="Amirebrahimi M."/>
            <person name="Lipzen A."/>
            <person name="Pangilinan J."/>
            <person name="Andreopoulos W."/>
            <person name="Hayes R.D."/>
            <person name="Ng V."/>
            <person name="Grigoriev I.V."/>
            <person name="Jackson S.A."/>
            <person name="Sutton T.D.S."/>
            <person name="Dobson A.D.W."/>
            <person name="Rama T."/>
        </authorList>
    </citation>
    <scope>NUCLEOTIDE SEQUENCE</scope>
    <source>
        <strain evidence="3">TS7</strain>
    </source>
</reference>